<sequence length="135" mass="15630">MCGEVLLLQKKAMRTLTSAKHLDHCRPIFRRLGILTVYGQYVLNSLLYVKNNQQNFTQRQDVHNYNTRGAKALNIPKCRLSKSQKCFPVAALKLFNSLPEEKKALNSLKFRSEIYNKLIERPLYSLTELDATPLF</sequence>
<reference evidence="1" key="1">
    <citation type="submission" date="2015-11" db="EMBL/GenBank/DDBJ databases">
        <title>De novo transcriptome assembly of four potential Pierce s Disease insect vectors from Arizona vineyards.</title>
        <authorList>
            <person name="Tassone E.E."/>
        </authorList>
    </citation>
    <scope>NUCLEOTIDE SEQUENCE</scope>
</reference>
<gene>
    <name evidence="1" type="ORF">g.17005</name>
</gene>
<dbReference type="EMBL" id="GECU01014601">
    <property type="protein sequence ID" value="JAS93105.1"/>
    <property type="molecule type" value="Transcribed_RNA"/>
</dbReference>
<dbReference type="AlphaFoldDB" id="A0A1B6J1P6"/>
<proteinExistence type="predicted"/>
<accession>A0A1B6J1P6</accession>
<protein>
    <submittedName>
        <fullName evidence="1">Uncharacterized protein</fullName>
    </submittedName>
</protein>
<name>A0A1B6J1P6_9HEMI</name>
<organism evidence="1">
    <name type="scientific">Homalodisca liturata</name>
    <dbReference type="NCBI Taxonomy" id="320908"/>
    <lineage>
        <taxon>Eukaryota</taxon>
        <taxon>Metazoa</taxon>
        <taxon>Ecdysozoa</taxon>
        <taxon>Arthropoda</taxon>
        <taxon>Hexapoda</taxon>
        <taxon>Insecta</taxon>
        <taxon>Pterygota</taxon>
        <taxon>Neoptera</taxon>
        <taxon>Paraneoptera</taxon>
        <taxon>Hemiptera</taxon>
        <taxon>Auchenorrhyncha</taxon>
        <taxon>Membracoidea</taxon>
        <taxon>Cicadellidae</taxon>
        <taxon>Cicadellinae</taxon>
        <taxon>Proconiini</taxon>
        <taxon>Homalodisca</taxon>
    </lineage>
</organism>
<evidence type="ECO:0000313" key="1">
    <source>
        <dbReference type="EMBL" id="JAS93105.1"/>
    </source>
</evidence>